<name>A0ABY6C791_9HYPH</name>
<sequence>MTERDDAAIAAATAVGWPIARIFITGGSGYVGRNLIRHFVGKAIPVTALARSAKSERVVAELGARPFSGDLISADLVPGMEGCDVLIHAAADTDHGPGTESQQRVNEEGTKAVFKAARAGGIQRAIYLSTESVLADGRPLINVDERHPLPRRPAGSYSRSKAAAERYALSNNGGGMDVIVVRPRFVWGRDDTTALPHLLGAVQSGQFAWISGGDYLTTTIHIANLCHGIELAIARGKGGEIYFLGDEGPVRFRDFATALMATQGVTAPEKSVPRALLRFIAGVGDRLYGLSGGKITAPLTLQSFATSAVTITLNIGKARRELGYAPIMTREAGLAEMTANLQNAAQ</sequence>
<organism evidence="2 3">
    <name type="scientific">Devosia neptuniae</name>
    <dbReference type="NCBI Taxonomy" id="191302"/>
    <lineage>
        <taxon>Bacteria</taxon>
        <taxon>Pseudomonadati</taxon>
        <taxon>Pseudomonadota</taxon>
        <taxon>Alphaproteobacteria</taxon>
        <taxon>Hyphomicrobiales</taxon>
        <taxon>Devosiaceae</taxon>
        <taxon>Devosia</taxon>
    </lineage>
</organism>
<dbReference type="Pfam" id="PF01073">
    <property type="entry name" value="3Beta_HSD"/>
    <property type="match status" value="1"/>
</dbReference>
<geneLocation type="plasmid" evidence="2 3">
    <name>p_unnamed1</name>
</geneLocation>
<feature type="domain" description="3-beta hydroxysteroid dehydrogenase/isomerase" evidence="1">
    <location>
        <begin position="24"/>
        <end position="270"/>
    </location>
</feature>
<protein>
    <submittedName>
        <fullName evidence="2">NAD-dependent epimerase/dehydratase family protein</fullName>
    </submittedName>
</protein>
<dbReference type="InterPro" id="IPR002225">
    <property type="entry name" value="3Beta_OHSteriod_DH/Estase"/>
</dbReference>
<evidence type="ECO:0000313" key="2">
    <source>
        <dbReference type="EMBL" id="UXN68115.1"/>
    </source>
</evidence>
<keyword evidence="3" id="KW-1185">Reference proteome</keyword>
<dbReference type="SUPFAM" id="SSF51735">
    <property type="entry name" value="NAD(P)-binding Rossmann-fold domains"/>
    <property type="match status" value="1"/>
</dbReference>
<dbReference type="Proteomes" id="UP001061862">
    <property type="component" value="Plasmid p_unnamed1"/>
</dbReference>
<evidence type="ECO:0000313" key="3">
    <source>
        <dbReference type="Proteomes" id="UP001061862"/>
    </source>
</evidence>
<dbReference type="EMBL" id="CP104964">
    <property type="protein sequence ID" value="UXN68115.1"/>
    <property type="molecule type" value="Genomic_DNA"/>
</dbReference>
<accession>A0ABY6C791</accession>
<dbReference type="PANTHER" id="PTHR48079:SF6">
    <property type="entry name" value="NAD(P)-BINDING DOMAIN-CONTAINING PROTEIN-RELATED"/>
    <property type="match status" value="1"/>
</dbReference>
<gene>
    <name evidence="2" type="ORF">N8A98_00950</name>
</gene>
<reference evidence="2 3" key="1">
    <citation type="submission" date="2022-09" db="EMBL/GenBank/DDBJ databases">
        <title>Interaction between co-microsymbionts with complementary sets of symbiotic genes in legume-rhizobium systems.</title>
        <authorList>
            <person name="Safronova V."/>
            <person name="Sazanova A."/>
            <person name="Afonin A."/>
            <person name="Chirak E."/>
        </authorList>
    </citation>
    <scope>NUCLEOTIDE SEQUENCE [LARGE SCALE GENOMIC DNA]</scope>
    <source>
        <strain evidence="2 3">A18/4-1</strain>
        <plasmid evidence="2 3">p_unnamed1</plasmid>
    </source>
</reference>
<keyword evidence="2" id="KW-0614">Plasmid</keyword>
<dbReference type="InterPro" id="IPR036291">
    <property type="entry name" value="NAD(P)-bd_dom_sf"/>
</dbReference>
<dbReference type="PANTHER" id="PTHR48079">
    <property type="entry name" value="PROTEIN YEEZ"/>
    <property type="match status" value="1"/>
</dbReference>
<dbReference type="Gene3D" id="3.40.50.720">
    <property type="entry name" value="NAD(P)-binding Rossmann-like Domain"/>
    <property type="match status" value="1"/>
</dbReference>
<evidence type="ECO:0000259" key="1">
    <source>
        <dbReference type="Pfam" id="PF01073"/>
    </source>
</evidence>
<proteinExistence type="predicted"/>
<dbReference type="InterPro" id="IPR051783">
    <property type="entry name" value="NAD(P)-dependent_oxidoreduct"/>
</dbReference>
<dbReference type="RefSeq" id="WP_262165761.1">
    <property type="nucleotide sequence ID" value="NZ_CP104964.1"/>
</dbReference>